<dbReference type="InterPro" id="IPR046732">
    <property type="entry name" value="DUF6624"/>
</dbReference>
<protein>
    <submittedName>
        <fullName evidence="1">Uncharacterized protein</fullName>
    </submittedName>
</protein>
<dbReference type="EMBL" id="JZRB01000007">
    <property type="protein sequence ID" value="KJV36607.1"/>
    <property type="molecule type" value="Genomic_DNA"/>
</dbReference>
<dbReference type="AlphaFoldDB" id="A0A0F3L090"/>
<reference evidence="1 2" key="1">
    <citation type="submission" date="2015-03" db="EMBL/GenBank/DDBJ databases">
        <title>Draft genome sequence of Luteibacter yeojuensis strain SU11.</title>
        <authorList>
            <person name="Sulaiman J."/>
            <person name="Priya K."/>
            <person name="Chan K.-G."/>
        </authorList>
    </citation>
    <scope>NUCLEOTIDE SEQUENCE [LARGE SCALE GENOMIC DNA]</scope>
    <source>
        <strain evidence="1 2">SU11</strain>
    </source>
</reference>
<organism evidence="1 2">
    <name type="scientific">Luteibacter yeojuensis</name>
    <dbReference type="NCBI Taxonomy" id="345309"/>
    <lineage>
        <taxon>Bacteria</taxon>
        <taxon>Pseudomonadati</taxon>
        <taxon>Pseudomonadota</taxon>
        <taxon>Gammaproteobacteria</taxon>
        <taxon>Lysobacterales</taxon>
        <taxon>Rhodanobacteraceae</taxon>
        <taxon>Luteibacter</taxon>
    </lineage>
</organism>
<name>A0A0F3L090_9GAMM</name>
<sequence>MQRDDAAGGFSDTDLRAELLKRVKADQETRNAWIGTPQDQARAQAMQKVDADNLAWMKTQFTQHGFPHANAVGLRGVQAAFLLVQHAVSDVPFMQAMLPQVMARGEAGELDKGNVAMLVDRLLRQEGKPQRYGTQYAGTNMKDLSDMKMDPVEDPAHLDERRASMDLMPHADYECALRIFYAPDAKPATASTTAR</sequence>
<comment type="caution">
    <text evidence="1">The sequence shown here is derived from an EMBL/GenBank/DDBJ whole genome shotgun (WGS) entry which is preliminary data.</text>
</comment>
<proteinExistence type="predicted"/>
<evidence type="ECO:0000313" key="1">
    <source>
        <dbReference type="EMBL" id="KJV36607.1"/>
    </source>
</evidence>
<gene>
    <name evidence="1" type="ORF">VI08_03940</name>
</gene>
<dbReference type="Proteomes" id="UP000033651">
    <property type="component" value="Unassembled WGS sequence"/>
</dbReference>
<keyword evidence="2" id="KW-1185">Reference proteome</keyword>
<dbReference type="Pfam" id="PF20329">
    <property type="entry name" value="DUF6624"/>
    <property type="match status" value="1"/>
</dbReference>
<evidence type="ECO:0000313" key="2">
    <source>
        <dbReference type="Proteomes" id="UP000033651"/>
    </source>
</evidence>
<accession>A0A0F3L090</accession>
<dbReference type="PATRIC" id="fig|345309.4.peg.3791"/>